<feature type="domain" description="Glycosyl hydrolase family 81 C-terminal" evidence="12">
    <location>
        <begin position="479"/>
        <end position="834"/>
    </location>
</feature>
<feature type="compositionally biased region" description="Low complexity" evidence="9">
    <location>
        <begin position="24"/>
        <end position="42"/>
    </location>
</feature>
<dbReference type="Pfam" id="PF17652">
    <property type="entry name" value="Glyco_hydro81C"/>
    <property type="match status" value="1"/>
</dbReference>
<dbReference type="PANTHER" id="PTHR31983:SF0">
    <property type="entry name" value="GLUCAN ENDO-1,3-BETA-D-GLUCOSIDASE 2"/>
    <property type="match status" value="1"/>
</dbReference>
<evidence type="ECO:0000256" key="4">
    <source>
        <dbReference type="ARBA" id="ARBA00022801"/>
    </source>
</evidence>
<evidence type="ECO:0000313" key="14">
    <source>
        <dbReference type="Proteomes" id="UP000799640"/>
    </source>
</evidence>
<evidence type="ECO:0000256" key="8">
    <source>
        <dbReference type="ARBA" id="ARBA00023326"/>
    </source>
</evidence>
<comment type="catalytic activity">
    <reaction evidence="1">
        <text>Hydrolysis of (1-&gt;3)-beta-D-glucosidic linkages in (1-&gt;3)-beta-D-glucans.</text>
        <dbReference type="EC" id="3.2.1.39"/>
    </reaction>
</comment>
<keyword evidence="14" id="KW-1185">Reference proteome</keyword>
<keyword evidence="8" id="KW-0624">Polysaccharide degradation</keyword>
<dbReference type="InterPro" id="IPR040720">
    <property type="entry name" value="GH81_C"/>
</dbReference>
<gene>
    <name evidence="13" type="ORF">EJ06DRAFT_532669</name>
</gene>
<dbReference type="GO" id="GO:0042973">
    <property type="term" value="F:glucan endo-1,3-beta-D-glucosidase activity"/>
    <property type="evidence" value="ECO:0007669"/>
    <property type="project" value="UniProtKB-EC"/>
</dbReference>
<keyword evidence="5" id="KW-0119">Carbohydrate metabolism</keyword>
<comment type="similarity">
    <text evidence="2">Belongs to the glycosyl hydrolase 81 family.</text>
</comment>
<dbReference type="PROSITE" id="PS52008">
    <property type="entry name" value="GH81"/>
    <property type="match status" value="1"/>
</dbReference>
<evidence type="ECO:0000256" key="10">
    <source>
        <dbReference type="SAM" id="SignalP"/>
    </source>
</evidence>
<dbReference type="EMBL" id="ML996702">
    <property type="protein sequence ID" value="KAF2397676.1"/>
    <property type="molecule type" value="Genomic_DNA"/>
</dbReference>
<evidence type="ECO:0000256" key="2">
    <source>
        <dbReference type="ARBA" id="ARBA00010730"/>
    </source>
</evidence>
<evidence type="ECO:0000256" key="7">
    <source>
        <dbReference type="ARBA" id="ARBA00023316"/>
    </source>
</evidence>
<keyword evidence="4 13" id="KW-0378">Hydrolase</keyword>
<dbReference type="Gene3D" id="1.10.287.1170">
    <property type="entry name" value="glycoside hydrolase family 81 endo-[beta] glucanase"/>
    <property type="match status" value="1"/>
</dbReference>
<evidence type="ECO:0000259" key="12">
    <source>
        <dbReference type="Pfam" id="PF17652"/>
    </source>
</evidence>
<proteinExistence type="inferred from homology"/>
<dbReference type="Proteomes" id="UP000799640">
    <property type="component" value="Unassembled WGS sequence"/>
</dbReference>
<dbReference type="GO" id="GO:0071555">
    <property type="term" value="P:cell wall organization"/>
    <property type="evidence" value="ECO:0007669"/>
    <property type="project" value="UniProtKB-KW"/>
</dbReference>
<name>A0A6G1HP80_9PEZI</name>
<dbReference type="AlphaFoldDB" id="A0A6G1HP80"/>
<dbReference type="Pfam" id="PF03639">
    <property type="entry name" value="Glyco_hydro_81"/>
    <property type="match status" value="1"/>
</dbReference>
<dbReference type="PANTHER" id="PTHR31983">
    <property type="entry name" value="ENDO-1,3(4)-BETA-GLUCANASE 1"/>
    <property type="match status" value="1"/>
</dbReference>
<protein>
    <recommendedName>
        <fullName evidence="3">glucan endo-1,3-beta-D-glucosidase</fullName>
        <ecNumber evidence="3">3.2.1.39</ecNumber>
    </recommendedName>
</protein>
<dbReference type="Gene3D" id="2.70.98.30">
    <property type="entry name" value="Golgi alpha-mannosidase II, domain 4"/>
    <property type="match status" value="1"/>
</dbReference>
<dbReference type="GO" id="GO:0009986">
    <property type="term" value="C:cell surface"/>
    <property type="evidence" value="ECO:0007669"/>
    <property type="project" value="TreeGrafter"/>
</dbReference>
<feature type="chain" id="PRO_5026275035" description="glucan endo-1,3-beta-D-glucosidase" evidence="10">
    <location>
        <begin position="19"/>
        <end position="843"/>
    </location>
</feature>
<feature type="compositionally biased region" description="Low complexity" evidence="9">
    <location>
        <begin position="58"/>
        <end position="71"/>
    </location>
</feature>
<evidence type="ECO:0000259" key="11">
    <source>
        <dbReference type="Pfam" id="PF03639"/>
    </source>
</evidence>
<evidence type="ECO:0000256" key="5">
    <source>
        <dbReference type="ARBA" id="ARBA00023277"/>
    </source>
</evidence>
<evidence type="ECO:0000256" key="6">
    <source>
        <dbReference type="ARBA" id="ARBA00023295"/>
    </source>
</evidence>
<keyword evidence="10" id="KW-0732">Signal</keyword>
<keyword evidence="6" id="KW-0326">Glycosidase</keyword>
<feature type="domain" description="Glycosyl hydrolase family 81 N-terminal" evidence="11">
    <location>
        <begin position="146"/>
        <end position="469"/>
    </location>
</feature>
<dbReference type="GO" id="GO:0052861">
    <property type="term" value="F:endo-1,3(4)-beta-glucanase activity"/>
    <property type="evidence" value="ECO:0007669"/>
    <property type="project" value="InterPro"/>
</dbReference>
<dbReference type="EC" id="3.2.1.39" evidence="3"/>
<evidence type="ECO:0000256" key="3">
    <source>
        <dbReference type="ARBA" id="ARBA00012780"/>
    </source>
</evidence>
<dbReference type="InterPro" id="IPR040451">
    <property type="entry name" value="GH81_N"/>
</dbReference>
<keyword evidence="7" id="KW-0961">Cell wall biogenesis/degradation</keyword>
<reference evidence="13" key="1">
    <citation type="journal article" date="2020" name="Stud. Mycol.">
        <title>101 Dothideomycetes genomes: a test case for predicting lifestyles and emergence of pathogens.</title>
        <authorList>
            <person name="Haridas S."/>
            <person name="Albert R."/>
            <person name="Binder M."/>
            <person name="Bloem J."/>
            <person name="Labutti K."/>
            <person name="Salamov A."/>
            <person name="Andreopoulos B."/>
            <person name="Baker S."/>
            <person name="Barry K."/>
            <person name="Bills G."/>
            <person name="Bluhm B."/>
            <person name="Cannon C."/>
            <person name="Castanera R."/>
            <person name="Culley D."/>
            <person name="Daum C."/>
            <person name="Ezra D."/>
            <person name="Gonzalez J."/>
            <person name="Henrissat B."/>
            <person name="Kuo A."/>
            <person name="Liang C."/>
            <person name="Lipzen A."/>
            <person name="Lutzoni F."/>
            <person name="Magnuson J."/>
            <person name="Mondo S."/>
            <person name="Nolan M."/>
            <person name="Ohm R."/>
            <person name="Pangilinan J."/>
            <person name="Park H.-J."/>
            <person name="Ramirez L."/>
            <person name="Alfaro M."/>
            <person name="Sun H."/>
            <person name="Tritt A."/>
            <person name="Yoshinaga Y."/>
            <person name="Zwiers L.-H."/>
            <person name="Turgeon B."/>
            <person name="Goodwin S."/>
            <person name="Spatafora J."/>
            <person name="Crous P."/>
            <person name="Grigoriev I."/>
        </authorList>
    </citation>
    <scope>NUCLEOTIDE SEQUENCE</scope>
    <source>
        <strain evidence="13">CBS 262.69</strain>
    </source>
</reference>
<evidence type="ECO:0000256" key="1">
    <source>
        <dbReference type="ARBA" id="ARBA00000382"/>
    </source>
</evidence>
<dbReference type="InterPro" id="IPR005200">
    <property type="entry name" value="Endo-beta-glucanase"/>
</dbReference>
<accession>A0A6G1HP80</accession>
<organism evidence="13 14">
    <name type="scientific">Trichodelitschia bisporula</name>
    <dbReference type="NCBI Taxonomy" id="703511"/>
    <lineage>
        <taxon>Eukaryota</taxon>
        <taxon>Fungi</taxon>
        <taxon>Dikarya</taxon>
        <taxon>Ascomycota</taxon>
        <taxon>Pezizomycotina</taxon>
        <taxon>Dothideomycetes</taxon>
        <taxon>Dothideomycetes incertae sedis</taxon>
        <taxon>Phaeotrichales</taxon>
        <taxon>Phaeotrichaceae</taxon>
        <taxon>Trichodelitschia</taxon>
    </lineage>
</organism>
<dbReference type="GO" id="GO:0000272">
    <property type="term" value="P:polysaccharide catabolic process"/>
    <property type="evidence" value="ECO:0007669"/>
    <property type="project" value="UniProtKB-KW"/>
</dbReference>
<feature type="region of interest" description="Disordered" evidence="9">
    <location>
        <begin position="20"/>
        <end position="92"/>
    </location>
</feature>
<evidence type="ECO:0000256" key="9">
    <source>
        <dbReference type="SAM" id="MobiDB-lite"/>
    </source>
</evidence>
<sequence>MSTLWSLVFTLCALLTLATPRPQGPSGTWQSQSQSGSSTSPPELTSIPINPGPPAPVPTLQTPSEPPSSSELPPPQTSSAAGEPSAPPFSGSAIYPSNTLSVPNSLLFASPSPSPAASSTPQAPDVSDAFAASDAAAPPFAAQHSHPIQPVGVNGTGPIQTNKFYANLLLGGQMNPVWTQPYALAFTRNTTDSEGTGFAVWAPPSSSFVFDGAHPPRNFFADARPPARALVFSAAELDFINTTVLTTDHYTQFSVRAHLAPVPGAPSVLSVPLVQGMGLATGLYHTSTPVLRSPRSFSNVTYNGPIGTGVWKYTLALGNGQTWLAYLVPSDSSAPPPGLNLVDGTLHGPPGWSGALQLAVLPPNWKGSDEAAYDAAAGAWAVDASLSGAVQGGQGQYALKWKKGGPAGQLLVFALPHHVAALEAGLRGADTGLRVATVTKGLAAGFLSEELRFVEPDLPGGVGFGPWSPTVGAVGGVGDDAKRRINEAAAKELGEDIYAQAVRPGSMYYGGKALSKFASAIWAADRLGGNASLALTGLEQLKQVFNIFVQNNQTHPLLYDGVWGGVVSSWGYDSSGNVGADFGNVVYNDHHFHWGYFIHTASVIAEMDPGWLTANGGQGKAWVNMLVADFASPAAGQWYPAWRSFDWFHGHSWATGLYERADGKDEESSSEDAFAGYALKMWGQVTGDTGLEARATLLLAVMRRSLNAYYYYTAGRDVGVVQPGGFEGNLVAGILFENKIDHTTWFSPDISCIQGIHMLPISPISAYMRSSAFVSQEWSQYFANGGIDKAQGGWRGVIYADLSIADPGTAWGFFSDPAFDYGNLDGGASLTWYLAYVSGLGGL</sequence>
<evidence type="ECO:0000313" key="13">
    <source>
        <dbReference type="EMBL" id="KAF2397676.1"/>
    </source>
</evidence>
<feature type="signal peptide" evidence="10">
    <location>
        <begin position="1"/>
        <end position="18"/>
    </location>
</feature>
<dbReference type="OrthoDB" id="4473401at2759"/>